<evidence type="ECO:0000256" key="3">
    <source>
        <dbReference type="ARBA" id="ARBA00001947"/>
    </source>
</evidence>
<evidence type="ECO:0000256" key="5">
    <source>
        <dbReference type="ARBA" id="ARBA00022438"/>
    </source>
</evidence>
<evidence type="ECO:0000256" key="2">
    <source>
        <dbReference type="ARBA" id="ARBA00001946"/>
    </source>
</evidence>
<keyword evidence="5 10" id="KW-0031">Aminopeptidase</keyword>
<dbReference type="GO" id="GO:0006508">
    <property type="term" value="P:proteolysis"/>
    <property type="evidence" value="ECO:0007669"/>
    <property type="project" value="UniProtKB-KW"/>
</dbReference>
<evidence type="ECO:0000313" key="10">
    <source>
        <dbReference type="EMBL" id="SDW85022.1"/>
    </source>
</evidence>
<dbReference type="PANTHER" id="PTHR34448">
    <property type="entry name" value="AMINOPEPTIDASE"/>
    <property type="match status" value="1"/>
</dbReference>
<name>A0AAX2DQ50_LISIV</name>
<sequence>MLIFNFREVKRLRDSRIEKLAHNLINYSVKLGAGEKVLIENFGVQKELVMALVEEAYKAGGFPFVSLKEPQIDRALMLGANREQYEKIAEFEGNVMKEMDAYIGLRAGDNINETSDVPADKLKFHGDTVGKMHSTIRVKKTKWVVLRYPSASMAQLAKMSTAGFEDFYFDVCNLDYGKMSTAMDGLVELMNKTDKVHLVGPGTDLTFSIKDIPAIKCAGEMNIPDGEVFTAPVRDSINGKLTYNTPSPYQGFTFENVSFTFKDGKIVEATANDTDRINRVLDTDEGARFVGEFAIGVNPFIHEPMQDILFDEKIEGSFHFTPGQCYDEAFNGNQSAIHWDLVNIQRADYGGGEIYFDDVLIRKDGIFVLPELEALNPENLI</sequence>
<evidence type="ECO:0000256" key="4">
    <source>
        <dbReference type="ARBA" id="ARBA00008236"/>
    </source>
</evidence>
<comment type="similarity">
    <text evidence="4">Belongs to the peptidase M29 family.</text>
</comment>
<evidence type="ECO:0000313" key="11">
    <source>
        <dbReference type="Proteomes" id="UP000183610"/>
    </source>
</evidence>
<evidence type="ECO:0000256" key="6">
    <source>
        <dbReference type="ARBA" id="ARBA00022670"/>
    </source>
</evidence>
<organism evidence="10 11">
    <name type="scientific">Listeria ivanovii</name>
    <dbReference type="NCBI Taxonomy" id="1638"/>
    <lineage>
        <taxon>Bacteria</taxon>
        <taxon>Bacillati</taxon>
        <taxon>Bacillota</taxon>
        <taxon>Bacilli</taxon>
        <taxon>Bacillales</taxon>
        <taxon>Listeriaceae</taxon>
        <taxon>Listeria</taxon>
    </lineage>
</organism>
<protein>
    <submittedName>
        <fullName evidence="10">Aminopeptidase</fullName>
    </submittedName>
</protein>
<dbReference type="Pfam" id="PF02073">
    <property type="entry name" value="Peptidase_M29"/>
    <property type="match status" value="1"/>
</dbReference>
<dbReference type="InterPro" id="IPR035097">
    <property type="entry name" value="M29_N-terminal"/>
</dbReference>
<dbReference type="SUPFAM" id="SSF144052">
    <property type="entry name" value="Thermophilic metalloprotease-like"/>
    <property type="match status" value="1"/>
</dbReference>
<dbReference type="Gene3D" id="3.40.1830.10">
    <property type="entry name" value="Thermophilic metalloprotease (M29)"/>
    <property type="match status" value="1"/>
</dbReference>
<dbReference type="EMBL" id="FNMX01000007">
    <property type="protein sequence ID" value="SDW85022.1"/>
    <property type="molecule type" value="Genomic_DNA"/>
</dbReference>
<keyword evidence="6" id="KW-0645">Protease</keyword>
<dbReference type="GO" id="GO:0008237">
    <property type="term" value="F:metallopeptidase activity"/>
    <property type="evidence" value="ECO:0007669"/>
    <property type="project" value="UniProtKB-KW"/>
</dbReference>
<evidence type="ECO:0000256" key="1">
    <source>
        <dbReference type="ARBA" id="ARBA00001941"/>
    </source>
</evidence>
<evidence type="ECO:0000256" key="8">
    <source>
        <dbReference type="ARBA" id="ARBA00022801"/>
    </source>
</evidence>
<comment type="caution">
    <text evidence="10">The sequence shown here is derived from an EMBL/GenBank/DDBJ whole genome shotgun (WGS) entry which is preliminary data.</text>
</comment>
<dbReference type="GO" id="GO:0004177">
    <property type="term" value="F:aminopeptidase activity"/>
    <property type="evidence" value="ECO:0007669"/>
    <property type="project" value="UniProtKB-KW"/>
</dbReference>
<evidence type="ECO:0000256" key="7">
    <source>
        <dbReference type="ARBA" id="ARBA00022723"/>
    </source>
</evidence>
<reference evidence="10 11" key="1">
    <citation type="submission" date="2016-10" db="EMBL/GenBank/DDBJ databases">
        <authorList>
            <person name="Varghese N."/>
            <person name="Submissions S."/>
        </authorList>
    </citation>
    <scope>NUCLEOTIDE SEQUENCE [LARGE SCALE GENOMIC DNA]</scope>
    <source>
        <strain evidence="10 11">ATCC 49954</strain>
    </source>
</reference>
<gene>
    <name evidence="10" type="ORF">SAMN05421782_10788</name>
</gene>
<comment type="cofactor">
    <cofactor evidence="1">
        <name>Co(2+)</name>
        <dbReference type="ChEBI" id="CHEBI:48828"/>
    </cofactor>
</comment>
<comment type="cofactor">
    <cofactor evidence="2">
        <name>Mg(2+)</name>
        <dbReference type="ChEBI" id="CHEBI:18420"/>
    </cofactor>
</comment>
<comment type="cofactor">
    <cofactor evidence="3">
        <name>Zn(2+)</name>
        <dbReference type="ChEBI" id="CHEBI:29105"/>
    </cofactor>
</comment>
<dbReference type="PANTHER" id="PTHR34448:SF1">
    <property type="entry name" value="BLL6088 PROTEIN"/>
    <property type="match status" value="1"/>
</dbReference>
<dbReference type="Proteomes" id="UP000183610">
    <property type="component" value="Unassembled WGS sequence"/>
</dbReference>
<keyword evidence="7" id="KW-0479">Metal-binding</keyword>
<proteinExistence type="inferred from homology"/>
<evidence type="ECO:0000256" key="9">
    <source>
        <dbReference type="ARBA" id="ARBA00023049"/>
    </source>
</evidence>
<accession>A0AAX2DQ50</accession>
<keyword evidence="9" id="KW-0482">Metalloprotease</keyword>
<dbReference type="AlphaFoldDB" id="A0AAX2DQ50"/>
<keyword evidence="8" id="KW-0378">Hydrolase</keyword>
<dbReference type="GO" id="GO:0046872">
    <property type="term" value="F:metal ion binding"/>
    <property type="evidence" value="ECO:0007669"/>
    <property type="project" value="UniProtKB-KW"/>
</dbReference>
<dbReference type="InterPro" id="IPR000787">
    <property type="entry name" value="Peptidase_M29"/>
</dbReference>
<dbReference type="InterPro" id="IPR052170">
    <property type="entry name" value="M29_Exopeptidase"/>
</dbReference>